<dbReference type="InterPro" id="IPR053791">
    <property type="entry name" value="MFS_Tri12-like"/>
</dbReference>
<evidence type="ECO:0000256" key="5">
    <source>
        <dbReference type="ARBA" id="ARBA00023136"/>
    </source>
</evidence>
<dbReference type="InterPro" id="IPR020846">
    <property type="entry name" value="MFS_dom"/>
</dbReference>
<feature type="transmembrane region" description="Helical" evidence="7">
    <location>
        <begin position="257"/>
        <end position="277"/>
    </location>
</feature>
<dbReference type="InterPro" id="IPR010573">
    <property type="entry name" value="MFS_Str1/Tri12-like"/>
</dbReference>
<dbReference type="PANTHER" id="PTHR23501">
    <property type="entry name" value="MAJOR FACILITATOR SUPERFAMILY"/>
    <property type="match status" value="1"/>
</dbReference>
<dbReference type="CDD" id="cd06179">
    <property type="entry name" value="MFS_TRI12_like"/>
    <property type="match status" value="1"/>
</dbReference>
<protein>
    <submittedName>
        <fullName evidence="9">MFS general substrate transporter</fullName>
    </submittedName>
</protein>
<feature type="transmembrane region" description="Helical" evidence="7">
    <location>
        <begin position="55"/>
        <end position="74"/>
    </location>
</feature>
<sequence>MASQTLVESDNSNDLRVDEYKSERASEVAKQDSVADKAERQEEHEEPEPPVSRSAILVVLACCLYYAACLTVVTDTGFWRASIIATIGGEANSIWLPDALLVVVVVIGPTLGHVGDTCGRRYLALAGCGFGALGAIVCATAKNINVTIVGSAIFGVGFAILGNLFSIPSEVVSRRNRSSVQIAMEIASCIGVWLGLFAGAGFVQNQPGGYTGWRSNFFFAAALFIFSGIVIGLLYFPVPAANPQGLSVLQRVLNADLVGSALVGCSMIPLLMGLIWGGTTYPWNSAAVISCLVIGCAFLVILGLHQYFIEKDGLFARAMFQHRNYALTLIGTFVEGLVYLIFNAFYGEMTAAIYESRTLPLATRQAAFTWGTTFATIVYGIYVHKTRRILEVLVFGYLMMLTGAIGLACAQPSATRLPILWAVISGIGFASPQVFLTVALQLAVPPEYMGLASAMSQTSRFVGGSIGIAISGAIFTAEINTKLPTYIADAAISAGISSQYVAEFVEAIVAQNITLAQTIPGVTPEIAQSGVYASLQAYAASFKYIWALEIPFVVVGLIGILFLQPIKKQLTATVDRATQELHLADVAEELHLRPHHHEGLPHPALSQKAS</sequence>
<keyword evidence="3 7" id="KW-0812">Transmembrane</keyword>
<evidence type="ECO:0000256" key="3">
    <source>
        <dbReference type="ARBA" id="ARBA00022692"/>
    </source>
</evidence>
<keyword evidence="2" id="KW-0813">Transport</keyword>
<dbReference type="PROSITE" id="PS50850">
    <property type="entry name" value="MFS"/>
    <property type="match status" value="1"/>
</dbReference>
<evidence type="ECO:0000313" key="10">
    <source>
        <dbReference type="Proteomes" id="UP000076738"/>
    </source>
</evidence>
<feature type="region of interest" description="Disordered" evidence="6">
    <location>
        <begin position="1"/>
        <end position="49"/>
    </location>
</feature>
<feature type="transmembrane region" description="Helical" evidence="7">
    <location>
        <begin position="461"/>
        <end position="479"/>
    </location>
</feature>
<dbReference type="InterPro" id="IPR036259">
    <property type="entry name" value="MFS_trans_sf"/>
</dbReference>
<feature type="transmembrane region" description="Helical" evidence="7">
    <location>
        <begin position="283"/>
        <end position="304"/>
    </location>
</feature>
<name>A0A167HBX6_CALVF</name>
<keyword evidence="5 7" id="KW-0472">Membrane</keyword>
<feature type="transmembrane region" description="Helical" evidence="7">
    <location>
        <begin position="148"/>
        <end position="167"/>
    </location>
</feature>
<feature type="transmembrane region" description="Helical" evidence="7">
    <location>
        <begin position="419"/>
        <end position="440"/>
    </location>
</feature>
<feature type="transmembrane region" description="Helical" evidence="7">
    <location>
        <begin position="390"/>
        <end position="413"/>
    </location>
</feature>
<dbReference type="Pfam" id="PF06609">
    <property type="entry name" value="TRI12"/>
    <property type="match status" value="1"/>
</dbReference>
<keyword evidence="4 7" id="KW-1133">Transmembrane helix</keyword>
<feature type="compositionally biased region" description="Polar residues" evidence="6">
    <location>
        <begin position="1"/>
        <end position="12"/>
    </location>
</feature>
<reference evidence="9 10" key="1">
    <citation type="journal article" date="2016" name="Mol. Biol. Evol.">
        <title>Comparative Genomics of Early-Diverging Mushroom-Forming Fungi Provides Insights into the Origins of Lignocellulose Decay Capabilities.</title>
        <authorList>
            <person name="Nagy L.G."/>
            <person name="Riley R."/>
            <person name="Tritt A."/>
            <person name="Adam C."/>
            <person name="Daum C."/>
            <person name="Floudas D."/>
            <person name="Sun H."/>
            <person name="Yadav J.S."/>
            <person name="Pangilinan J."/>
            <person name="Larsson K.H."/>
            <person name="Matsuura K."/>
            <person name="Barry K."/>
            <person name="Labutti K."/>
            <person name="Kuo R."/>
            <person name="Ohm R.A."/>
            <person name="Bhattacharya S.S."/>
            <person name="Shirouzu T."/>
            <person name="Yoshinaga Y."/>
            <person name="Martin F.M."/>
            <person name="Grigoriev I.V."/>
            <person name="Hibbett D.S."/>
        </authorList>
    </citation>
    <scope>NUCLEOTIDE SEQUENCE [LARGE SCALE GENOMIC DNA]</scope>
    <source>
        <strain evidence="9 10">TUFC12733</strain>
    </source>
</reference>
<gene>
    <name evidence="9" type="ORF">CALVIDRAFT_558174</name>
</gene>
<feature type="transmembrane region" description="Helical" evidence="7">
    <location>
        <begin position="94"/>
        <end position="115"/>
    </location>
</feature>
<evidence type="ECO:0000256" key="1">
    <source>
        <dbReference type="ARBA" id="ARBA00004141"/>
    </source>
</evidence>
<feature type="transmembrane region" description="Helical" evidence="7">
    <location>
        <begin position="215"/>
        <end position="236"/>
    </location>
</feature>
<feature type="transmembrane region" description="Helical" evidence="7">
    <location>
        <begin position="122"/>
        <end position="142"/>
    </location>
</feature>
<organism evidence="9 10">
    <name type="scientific">Calocera viscosa (strain TUFC12733)</name>
    <dbReference type="NCBI Taxonomy" id="1330018"/>
    <lineage>
        <taxon>Eukaryota</taxon>
        <taxon>Fungi</taxon>
        <taxon>Dikarya</taxon>
        <taxon>Basidiomycota</taxon>
        <taxon>Agaricomycotina</taxon>
        <taxon>Dacrymycetes</taxon>
        <taxon>Dacrymycetales</taxon>
        <taxon>Dacrymycetaceae</taxon>
        <taxon>Calocera</taxon>
    </lineage>
</organism>
<dbReference type="Gene3D" id="1.20.1250.20">
    <property type="entry name" value="MFS general substrate transporter like domains"/>
    <property type="match status" value="2"/>
</dbReference>
<dbReference type="SUPFAM" id="SSF103473">
    <property type="entry name" value="MFS general substrate transporter"/>
    <property type="match status" value="1"/>
</dbReference>
<comment type="subcellular location">
    <subcellularLocation>
        <location evidence="1">Membrane</location>
        <topology evidence="1">Multi-pass membrane protein</topology>
    </subcellularLocation>
</comment>
<dbReference type="GO" id="GO:0022857">
    <property type="term" value="F:transmembrane transporter activity"/>
    <property type="evidence" value="ECO:0007669"/>
    <property type="project" value="InterPro"/>
</dbReference>
<dbReference type="Proteomes" id="UP000076738">
    <property type="component" value="Unassembled WGS sequence"/>
</dbReference>
<feature type="transmembrane region" description="Helical" evidence="7">
    <location>
        <begin position="366"/>
        <end position="383"/>
    </location>
</feature>
<feature type="transmembrane region" description="Helical" evidence="7">
    <location>
        <begin position="179"/>
        <end position="203"/>
    </location>
</feature>
<evidence type="ECO:0000313" key="9">
    <source>
        <dbReference type="EMBL" id="KZO91463.1"/>
    </source>
</evidence>
<dbReference type="PANTHER" id="PTHR23501:SF195">
    <property type="entry name" value="PEP5"/>
    <property type="match status" value="1"/>
</dbReference>
<dbReference type="GO" id="GO:0005886">
    <property type="term" value="C:plasma membrane"/>
    <property type="evidence" value="ECO:0007669"/>
    <property type="project" value="TreeGrafter"/>
</dbReference>
<feature type="domain" description="Major facilitator superfamily (MFS) profile" evidence="8">
    <location>
        <begin position="55"/>
        <end position="568"/>
    </location>
</feature>
<accession>A0A167HBX6</accession>
<dbReference type="EMBL" id="KV417323">
    <property type="protein sequence ID" value="KZO91463.1"/>
    <property type="molecule type" value="Genomic_DNA"/>
</dbReference>
<evidence type="ECO:0000256" key="7">
    <source>
        <dbReference type="SAM" id="Phobius"/>
    </source>
</evidence>
<feature type="compositionally biased region" description="Basic and acidic residues" evidence="6">
    <location>
        <begin position="13"/>
        <end position="43"/>
    </location>
</feature>
<keyword evidence="10" id="KW-1185">Reference proteome</keyword>
<evidence type="ECO:0000259" key="8">
    <source>
        <dbReference type="PROSITE" id="PS50850"/>
    </source>
</evidence>
<feature type="transmembrane region" description="Helical" evidence="7">
    <location>
        <begin position="544"/>
        <end position="563"/>
    </location>
</feature>
<evidence type="ECO:0000256" key="6">
    <source>
        <dbReference type="SAM" id="MobiDB-lite"/>
    </source>
</evidence>
<evidence type="ECO:0000256" key="4">
    <source>
        <dbReference type="ARBA" id="ARBA00022989"/>
    </source>
</evidence>
<dbReference type="OrthoDB" id="2587356at2759"/>
<dbReference type="AlphaFoldDB" id="A0A167HBX6"/>
<evidence type="ECO:0000256" key="2">
    <source>
        <dbReference type="ARBA" id="ARBA00022448"/>
    </source>
</evidence>
<feature type="transmembrane region" description="Helical" evidence="7">
    <location>
        <begin position="325"/>
        <end position="346"/>
    </location>
</feature>
<proteinExistence type="predicted"/>